<protein>
    <recommendedName>
        <fullName evidence="5">Major fimbrial subunit protein N-terminal domain-containing protein</fullName>
    </recommendedName>
</protein>
<evidence type="ECO:0000313" key="7">
    <source>
        <dbReference type="Proteomes" id="UP000725002"/>
    </source>
</evidence>
<organism evidence="6 7">
    <name type="scientific">Candidatus Cryptobacteroides avicola</name>
    <dbReference type="NCBI Taxonomy" id="2840757"/>
    <lineage>
        <taxon>Bacteria</taxon>
        <taxon>Pseudomonadati</taxon>
        <taxon>Bacteroidota</taxon>
        <taxon>Bacteroidia</taxon>
        <taxon>Bacteroidales</taxon>
        <taxon>Candidatus Cryptobacteroides</taxon>
    </lineage>
</organism>
<name>A0A940DTZ6_9BACT</name>
<evidence type="ECO:0000256" key="3">
    <source>
        <dbReference type="ARBA" id="ARBA00022729"/>
    </source>
</evidence>
<evidence type="ECO:0000256" key="2">
    <source>
        <dbReference type="ARBA" id="ARBA00006011"/>
    </source>
</evidence>
<comment type="subcellular location">
    <subcellularLocation>
        <location evidence="1">Fimbrium</location>
    </subcellularLocation>
</comment>
<comment type="caution">
    <text evidence="6">The sequence shown here is derived from an EMBL/GenBank/DDBJ whole genome shotgun (WGS) entry which is preliminary data.</text>
</comment>
<keyword evidence="4" id="KW-0281">Fimbrium</keyword>
<dbReference type="GO" id="GO:0009289">
    <property type="term" value="C:pilus"/>
    <property type="evidence" value="ECO:0007669"/>
    <property type="project" value="UniProtKB-SubCell"/>
</dbReference>
<dbReference type="EMBL" id="JADILV010000061">
    <property type="protein sequence ID" value="MBO8484231.1"/>
    <property type="molecule type" value="Genomic_DNA"/>
</dbReference>
<reference evidence="6" key="1">
    <citation type="submission" date="2020-10" db="EMBL/GenBank/DDBJ databases">
        <authorList>
            <person name="Gilroy R."/>
        </authorList>
    </citation>
    <scope>NUCLEOTIDE SEQUENCE</scope>
    <source>
        <strain evidence="6">G3-8215</strain>
    </source>
</reference>
<gene>
    <name evidence="6" type="ORF">IAB75_08990</name>
</gene>
<sequence length="321" mass="35089">MAAAAASFMIMSCTKSNVPVPEEGLTGEKVELHVGLEGMARNTKTTSTAGETKINSLQVFLFRQDGDLDAYGKAESGSVKVSTTTGMKDIYALVNAPDLSTVSKKEELLASVSELSANSLTNFEMVGNVSKEISASVSVTVPVKRIVARVGIDKITNRFSSPAYQDAEFIVKRIYIVNVAGDINYGLTTSPAKWYNPKEYKAELPALTADEQVNKSIAYNEGMSGPHYYYCYPNPTSKDSNGGDWTPRHTRLVVEATLEGKTYYYPIDIQGIERNKTYTVTNLTITRPGSLDPDTPVTSYECTFGIEVGDWELGFSKEDQI</sequence>
<dbReference type="Pfam" id="PF06321">
    <property type="entry name" value="P_gingi_FimA"/>
    <property type="match status" value="1"/>
</dbReference>
<evidence type="ECO:0000256" key="1">
    <source>
        <dbReference type="ARBA" id="ARBA00004561"/>
    </source>
</evidence>
<evidence type="ECO:0000259" key="5">
    <source>
        <dbReference type="Pfam" id="PF06321"/>
    </source>
</evidence>
<reference evidence="6" key="2">
    <citation type="journal article" date="2021" name="PeerJ">
        <title>Extensive microbial diversity within the chicken gut microbiome revealed by metagenomics and culture.</title>
        <authorList>
            <person name="Gilroy R."/>
            <person name="Ravi A."/>
            <person name="Getino M."/>
            <person name="Pursley I."/>
            <person name="Horton D.L."/>
            <person name="Alikhan N.F."/>
            <person name="Baker D."/>
            <person name="Gharbi K."/>
            <person name="Hall N."/>
            <person name="Watson M."/>
            <person name="Adriaenssens E.M."/>
            <person name="Foster-Nyarko E."/>
            <person name="Jarju S."/>
            <person name="Secka A."/>
            <person name="Antonio M."/>
            <person name="Oren A."/>
            <person name="Chaudhuri R.R."/>
            <person name="La Ragione R."/>
            <person name="Hildebrand F."/>
            <person name="Pallen M.J."/>
        </authorList>
    </citation>
    <scope>NUCLEOTIDE SEQUENCE</scope>
    <source>
        <strain evidence="6">G3-8215</strain>
    </source>
</reference>
<dbReference type="Gene3D" id="2.60.40.2580">
    <property type="match status" value="1"/>
</dbReference>
<dbReference type="AlphaFoldDB" id="A0A940DTZ6"/>
<feature type="domain" description="Major fimbrial subunit protein N-terminal" evidence="5">
    <location>
        <begin position="39"/>
        <end position="131"/>
    </location>
</feature>
<accession>A0A940DTZ6</accession>
<keyword evidence="3" id="KW-0732">Signal</keyword>
<dbReference type="Proteomes" id="UP000725002">
    <property type="component" value="Unassembled WGS sequence"/>
</dbReference>
<dbReference type="Gene3D" id="2.60.40.3690">
    <property type="match status" value="1"/>
</dbReference>
<comment type="similarity">
    <text evidence="2">Belongs to the bacteroidetes fimbrillin superfamily. FimA/Mfa1 family.</text>
</comment>
<evidence type="ECO:0000256" key="4">
    <source>
        <dbReference type="ARBA" id="ARBA00023263"/>
    </source>
</evidence>
<proteinExistence type="inferred from homology"/>
<dbReference type="InterPro" id="IPR029141">
    <property type="entry name" value="FimA_N"/>
</dbReference>
<evidence type="ECO:0000313" key="6">
    <source>
        <dbReference type="EMBL" id="MBO8484231.1"/>
    </source>
</evidence>